<proteinExistence type="predicted"/>
<sequence length="74" mass="7521">MHAPRSASTLMSRTALALLAAAFAVLALIAGGAQLAAFVASSRPRHLVLAVFALAVGISVAIAAGAALWRARRR</sequence>
<comment type="caution">
    <text evidence="2">The sequence shown here is derived from an EMBL/GenBank/DDBJ whole genome shotgun (WGS) entry which is preliminary data.</text>
</comment>
<name>A0A7I9WCR7_MYCAG</name>
<evidence type="ECO:0000256" key="1">
    <source>
        <dbReference type="SAM" id="Phobius"/>
    </source>
</evidence>
<protein>
    <submittedName>
        <fullName evidence="2">Uncharacterized protein</fullName>
    </submittedName>
</protein>
<reference evidence="2 3" key="1">
    <citation type="journal article" date="2019" name="Emerg. Microbes Infect.">
        <title>Comprehensive subspecies identification of 175 nontuberculous mycobacteria species based on 7547 genomic profiles.</title>
        <authorList>
            <person name="Matsumoto Y."/>
            <person name="Kinjo T."/>
            <person name="Motooka D."/>
            <person name="Nabeya D."/>
            <person name="Jung N."/>
            <person name="Uechi K."/>
            <person name="Horii T."/>
            <person name="Iida T."/>
            <person name="Fujita J."/>
            <person name="Nakamura S."/>
        </authorList>
    </citation>
    <scope>NUCLEOTIDE SEQUENCE [LARGE SCALE GENOMIC DNA]</scope>
    <source>
        <strain evidence="2 3">JCM 6377</strain>
    </source>
</reference>
<dbReference type="AlphaFoldDB" id="A0A7I9WCR7"/>
<dbReference type="Proteomes" id="UP000465302">
    <property type="component" value="Unassembled WGS sequence"/>
</dbReference>
<keyword evidence="1" id="KW-1133">Transmembrane helix</keyword>
<feature type="transmembrane region" description="Helical" evidence="1">
    <location>
        <begin position="47"/>
        <end position="69"/>
    </location>
</feature>
<keyword evidence="1" id="KW-0812">Transmembrane</keyword>
<evidence type="ECO:0000313" key="3">
    <source>
        <dbReference type="Proteomes" id="UP000465302"/>
    </source>
</evidence>
<evidence type="ECO:0000313" key="2">
    <source>
        <dbReference type="EMBL" id="GFG55525.1"/>
    </source>
</evidence>
<organism evidence="2 3">
    <name type="scientific">Mycolicibacterium agri</name>
    <name type="common">Mycobacterium agri</name>
    <dbReference type="NCBI Taxonomy" id="36811"/>
    <lineage>
        <taxon>Bacteria</taxon>
        <taxon>Bacillati</taxon>
        <taxon>Actinomycetota</taxon>
        <taxon>Actinomycetes</taxon>
        <taxon>Mycobacteriales</taxon>
        <taxon>Mycobacteriaceae</taxon>
        <taxon>Mycolicibacterium</taxon>
    </lineage>
</organism>
<gene>
    <name evidence="2" type="ORF">MAGR_69660</name>
</gene>
<dbReference type="RefSeq" id="WP_133119173.1">
    <property type="nucleotide sequence ID" value="NZ_BLKS01000004.1"/>
</dbReference>
<accession>A0A7I9WCR7</accession>
<dbReference type="EMBL" id="BLKS01000004">
    <property type="protein sequence ID" value="GFG55525.1"/>
    <property type="molecule type" value="Genomic_DNA"/>
</dbReference>
<keyword evidence="1" id="KW-0472">Membrane</keyword>